<protein>
    <submittedName>
        <fullName evidence="1">488b8e34-dc77-411d-9ee5-eb001deabe5d-CDS</fullName>
    </submittedName>
</protein>
<organism evidence="1 2">
    <name type="scientific">Sclerotinia trifoliorum</name>
    <dbReference type="NCBI Taxonomy" id="28548"/>
    <lineage>
        <taxon>Eukaryota</taxon>
        <taxon>Fungi</taxon>
        <taxon>Dikarya</taxon>
        <taxon>Ascomycota</taxon>
        <taxon>Pezizomycotina</taxon>
        <taxon>Leotiomycetes</taxon>
        <taxon>Helotiales</taxon>
        <taxon>Sclerotiniaceae</taxon>
        <taxon>Sclerotinia</taxon>
    </lineage>
</organism>
<dbReference type="AlphaFoldDB" id="A0A8H2ZQB7"/>
<keyword evidence="2" id="KW-1185">Reference proteome</keyword>
<gene>
    <name evidence="1" type="ORF">SCLTRI_LOCUS2563</name>
</gene>
<name>A0A8H2ZQB7_9HELO</name>
<evidence type="ECO:0000313" key="2">
    <source>
        <dbReference type="Proteomes" id="UP000624404"/>
    </source>
</evidence>
<reference evidence="1" key="1">
    <citation type="submission" date="2020-10" db="EMBL/GenBank/DDBJ databases">
        <authorList>
            <person name="Kusch S."/>
        </authorList>
    </citation>
    <scope>NUCLEOTIDE SEQUENCE</scope>
    <source>
        <strain evidence="1">SwB9</strain>
    </source>
</reference>
<dbReference type="EMBL" id="CAJHIA010000009">
    <property type="protein sequence ID" value="CAD6442770.1"/>
    <property type="molecule type" value="Genomic_DNA"/>
</dbReference>
<accession>A0A8H2ZQB7</accession>
<evidence type="ECO:0000313" key="1">
    <source>
        <dbReference type="EMBL" id="CAD6442770.1"/>
    </source>
</evidence>
<dbReference type="Proteomes" id="UP000624404">
    <property type="component" value="Unassembled WGS sequence"/>
</dbReference>
<comment type="caution">
    <text evidence="1">The sequence shown here is derived from an EMBL/GenBank/DDBJ whole genome shotgun (WGS) entry which is preliminary data.</text>
</comment>
<proteinExistence type="predicted"/>
<dbReference type="OrthoDB" id="3523008at2759"/>
<sequence length="273" mass="32123">MQVLYGENQFLIECVKGDWNRDVHYTALTRYIERLRFYSKTQLSSNRLGLTPGLKCVKHWKVLIAPLRRNMRIKLIEFCRSICHNQVKSIEVAIITVRDKIDLGDKDIIETTWFKRERSNILKYLEQRGIFDPTCVNDLFFDLNVHTEAISFLEEYAASFNRELDTTTKRAVRAQHGLFEPWYNSINSRMKKQGLIFPRVLRTRVLQTEKRFAITARIVKESNLIDMEICDVNMAGWISLPFYDQDDCFSSIYQMDDNQFHLTSTHTAAAGYR</sequence>